<gene>
    <name evidence="1" type="ORF">SAMN05216275_10542</name>
</gene>
<proteinExistence type="predicted"/>
<protein>
    <submittedName>
        <fullName evidence="1">Uncharacterized protein</fullName>
    </submittedName>
</protein>
<organism evidence="1 2">
    <name type="scientific">Streptosporangium canum</name>
    <dbReference type="NCBI Taxonomy" id="324952"/>
    <lineage>
        <taxon>Bacteria</taxon>
        <taxon>Bacillati</taxon>
        <taxon>Actinomycetota</taxon>
        <taxon>Actinomycetes</taxon>
        <taxon>Streptosporangiales</taxon>
        <taxon>Streptosporangiaceae</taxon>
        <taxon>Streptosporangium</taxon>
    </lineage>
</organism>
<name>A0A1I3L7J2_9ACTN</name>
<dbReference type="Proteomes" id="UP000199111">
    <property type="component" value="Unassembled WGS sequence"/>
</dbReference>
<sequence length="68" mass="7527">MSTYKQMVEKPCGCRVNVNDYGDYQSIAGFAKWCDQAKELISQLAAVGGRRRCVADIADEINAHVLFA</sequence>
<accession>A0A1I3L7J2</accession>
<dbReference type="EMBL" id="FOQY01000005">
    <property type="protein sequence ID" value="SFI80772.1"/>
    <property type="molecule type" value="Genomic_DNA"/>
</dbReference>
<dbReference type="RefSeq" id="WP_093886530.1">
    <property type="nucleotide sequence ID" value="NZ_FOQY01000005.1"/>
</dbReference>
<evidence type="ECO:0000313" key="2">
    <source>
        <dbReference type="Proteomes" id="UP000199111"/>
    </source>
</evidence>
<evidence type="ECO:0000313" key="1">
    <source>
        <dbReference type="EMBL" id="SFI80772.1"/>
    </source>
</evidence>
<reference evidence="2" key="1">
    <citation type="submission" date="2016-10" db="EMBL/GenBank/DDBJ databases">
        <authorList>
            <person name="Varghese N."/>
            <person name="Submissions S."/>
        </authorList>
    </citation>
    <scope>NUCLEOTIDE SEQUENCE [LARGE SCALE GENOMIC DNA]</scope>
    <source>
        <strain evidence="2">CGMCC 4.2126</strain>
    </source>
</reference>
<keyword evidence="2" id="KW-1185">Reference proteome</keyword>
<dbReference type="GeneID" id="96297579"/>
<dbReference type="AlphaFoldDB" id="A0A1I3L7J2"/>